<reference evidence="9" key="1">
    <citation type="submission" date="2016-06" db="UniProtKB">
        <authorList>
            <consortium name="WormBaseParasite"/>
        </authorList>
    </citation>
    <scope>IDENTIFICATION</scope>
</reference>
<keyword evidence="3 6" id="KW-1133">Transmembrane helix</keyword>
<accession>A0A183EEQ0</accession>
<evidence type="ECO:0000256" key="4">
    <source>
        <dbReference type="ARBA" id="ARBA00023136"/>
    </source>
</evidence>
<gene>
    <name evidence="7" type="ORF">GPUH_LOCUS19440</name>
</gene>
<feature type="transmembrane region" description="Helical" evidence="6">
    <location>
        <begin position="100"/>
        <end position="120"/>
    </location>
</feature>
<evidence type="ECO:0000256" key="5">
    <source>
        <dbReference type="ARBA" id="ARBA00025797"/>
    </source>
</evidence>
<dbReference type="PANTHER" id="PTHR43220:SF18">
    <property type="entry name" value="TRANSMEMBRANE PROTEIN 41B"/>
    <property type="match status" value="1"/>
</dbReference>
<feature type="transmembrane region" description="Helical" evidence="6">
    <location>
        <begin position="77"/>
        <end position="94"/>
    </location>
</feature>
<dbReference type="GO" id="GO:0005789">
    <property type="term" value="C:endoplasmic reticulum membrane"/>
    <property type="evidence" value="ECO:0007669"/>
    <property type="project" value="TreeGrafter"/>
</dbReference>
<dbReference type="Proteomes" id="UP000271098">
    <property type="component" value="Unassembled WGS sequence"/>
</dbReference>
<evidence type="ECO:0000256" key="2">
    <source>
        <dbReference type="ARBA" id="ARBA00022692"/>
    </source>
</evidence>
<reference evidence="7 8" key="2">
    <citation type="submission" date="2018-11" db="EMBL/GenBank/DDBJ databases">
        <authorList>
            <consortium name="Pathogen Informatics"/>
        </authorList>
    </citation>
    <scope>NUCLEOTIDE SEQUENCE [LARGE SCALE GENOMIC DNA]</scope>
</reference>
<evidence type="ECO:0000313" key="8">
    <source>
        <dbReference type="Proteomes" id="UP000271098"/>
    </source>
</evidence>
<evidence type="ECO:0000313" key="7">
    <source>
        <dbReference type="EMBL" id="VDN33848.1"/>
    </source>
</evidence>
<name>A0A183EEQ0_9BILA</name>
<dbReference type="PANTHER" id="PTHR43220">
    <property type="match status" value="1"/>
</dbReference>
<dbReference type="EMBL" id="UYRT01088528">
    <property type="protein sequence ID" value="VDN33848.1"/>
    <property type="molecule type" value="Genomic_DNA"/>
</dbReference>
<sequence>DRVITLEDSFVTLKVEEGEGEQEIFIELFCLIFIGRRSAACSLDFCRDERADFKLPRDLAEAKRLGLVLSKYKDRHYYTVLLGISTMYIVLQSLAIPGSIFLTCSASGAQICYFFARFFGRKRILAFAPETISKWQNELSLFNLLKAFVLASTVPTAFWRTHVQRGFFQIAAFDSLFYCIIFLRITPILPNWLINVASPVFDVPVTPFFFGTFIGKQLTFSLLNIQKKHGLWVGHAGPSVFLSAR</sequence>
<evidence type="ECO:0000256" key="6">
    <source>
        <dbReference type="SAM" id="Phobius"/>
    </source>
</evidence>
<evidence type="ECO:0000313" key="9">
    <source>
        <dbReference type="WBParaSite" id="GPUH_0001946601-mRNA-1"/>
    </source>
</evidence>
<feature type="transmembrane region" description="Helical" evidence="6">
    <location>
        <begin position="166"/>
        <end position="185"/>
    </location>
</feature>
<dbReference type="WBParaSite" id="GPUH_0001946601-mRNA-1">
    <property type="protein sequence ID" value="GPUH_0001946601-mRNA-1"/>
    <property type="gene ID" value="GPUH_0001946601"/>
</dbReference>
<proteinExistence type="inferred from homology"/>
<keyword evidence="4 6" id="KW-0472">Membrane</keyword>
<dbReference type="GO" id="GO:0000045">
    <property type="term" value="P:autophagosome assembly"/>
    <property type="evidence" value="ECO:0007669"/>
    <property type="project" value="TreeGrafter"/>
</dbReference>
<comment type="similarity">
    <text evidence="5">Belongs to the TMEM41 family.</text>
</comment>
<dbReference type="InterPro" id="IPR045014">
    <property type="entry name" value="TM41A/B"/>
</dbReference>
<organism evidence="9">
    <name type="scientific">Gongylonema pulchrum</name>
    <dbReference type="NCBI Taxonomy" id="637853"/>
    <lineage>
        <taxon>Eukaryota</taxon>
        <taxon>Metazoa</taxon>
        <taxon>Ecdysozoa</taxon>
        <taxon>Nematoda</taxon>
        <taxon>Chromadorea</taxon>
        <taxon>Rhabditida</taxon>
        <taxon>Spirurina</taxon>
        <taxon>Spiruromorpha</taxon>
        <taxon>Spiruroidea</taxon>
        <taxon>Gongylonematidae</taxon>
        <taxon>Gongylonema</taxon>
    </lineage>
</organism>
<keyword evidence="8" id="KW-1185">Reference proteome</keyword>
<dbReference type="OrthoDB" id="3364966at2759"/>
<evidence type="ECO:0000256" key="1">
    <source>
        <dbReference type="ARBA" id="ARBA00004141"/>
    </source>
</evidence>
<dbReference type="AlphaFoldDB" id="A0A183EEQ0"/>
<protein>
    <submittedName>
        <fullName evidence="9">Pecanex-like protein</fullName>
    </submittedName>
</protein>
<comment type="subcellular location">
    <subcellularLocation>
        <location evidence="1">Membrane</location>
        <topology evidence="1">Multi-pass membrane protein</topology>
    </subcellularLocation>
</comment>
<evidence type="ECO:0000256" key="3">
    <source>
        <dbReference type="ARBA" id="ARBA00022989"/>
    </source>
</evidence>
<keyword evidence="2 6" id="KW-0812">Transmembrane</keyword>